<dbReference type="EMBL" id="JADPUN010000211">
    <property type="protein sequence ID" value="MBF9131858.1"/>
    <property type="molecule type" value="Genomic_DNA"/>
</dbReference>
<name>A0ABS0H0W7_9ACTN</name>
<reference evidence="1 2" key="1">
    <citation type="submission" date="2020-11" db="EMBL/GenBank/DDBJ databases">
        <title>A novel isolate from a Black sea contaminated sediment with potential to produce alkanes: Plantactinospora alkalitolerans sp. nov.</title>
        <authorList>
            <person name="Carro L."/>
            <person name="Veyisoglu A."/>
            <person name="Guven K."/>
            <person name="Schumann P."/>
            <person name="Klenk H.-P."/>
            <person name="Sahin N."/>
        </authorList>
    </citation>
    <scope>NUCLEOTIDE SEQUENCE [LARGE SCALE GENOMIC DNA]</scope>
    <source>
        <strain evidence="1 2">S1510</strain>
    </source>
</reference>
<sequence>MAGWDGGPSETGMAYDIYAPLWGLLDLGALVSCDFAPPSADSFTRYVTSRRTQVDRLLDLVRALGDFHPETIGIFEKQGGWGNDSRREPEAVLAALLLSAGFLERHPVDPGDTTTIRRLARAAIDRQLVNLLDALVGVAQVRSRDVASACADVLEALAIACSLVERNVPGTVADTVRSWRTFVLPDVLRPGSPTSDATKDRLRDILHRLERLV</sequence>
<proteinExistence type="predicted"/>
<comment type="caution">
    <text evidence="1">The sequence shown here is derived from an EMBL/GenBank/DDBJ whole genome shotgun (WGS) entry which is preliminary data.</text>
</comment>
<evidence type="ECO:0000313" key="2">
    <source>
        <dbReference type="Proteomes" id="UP000638560"/>
    </source>
</evidence>
<dbReference type="Proteomes" id="UP000638560">
    <property type="component" value="Unassembled WGS sequence"/>
</dbReference>
<gene>
    <name evidence="1" type="ORF">I0C86_23245</name>
</gene>
<protein>
    <submittedName>
        <fullName evidence="1">Uncharacterized protein</fullName>
    </submittedName>
</protein>
<keyword evidence="2" id="KW-1185">Reference proteome</keyword>
<evidence type="ECO:0000313" key="1">
    <source>
        <dbReference type="EMBL" id="MBF9131858.1"/>
    </source>
</evidence>
<organism evidence="1 2">
    <name type="scientific">Plantactinospora alkalitolerans</name>
    <dbReference type="NCBI Taxonomy" id="2789879"/>
    <lineage>
        <taxon>Bacteria</taxon>
        <taxon>Bacillati</taxon>
        <taxon>Actinomycetota</taxon>
        <taxon>Actinomycetes</taxon>
        <taxon>Micromonosporales</taxon>
        <taxon>Micromonosporaceae</taxon>
        <taxon>Plantactinospora</taxon>
    </lineage>
</organism>
<accession>A0ABS0H0W7</accession>
<dbReference type="RefSeq" id="WP_196203398.1">
    <property type="nucleotide sequence ID" value="NZ_JADPUN010000211.1"/>
</dbReference>